<evidence type="ECO:0000256" key="1">
    <source>
        <dbReference type="SAM" id="Coils"/>
    </source>
</evidence>
<proteinExistence type="predicted"/>
<evidence type="ECO:0000313" key="3">
    <source>
        <dbReference type="Proteomes" id="UP000037460"/>
    </source>
</evidence>
<dbReference type="Proteomes" id="UP000037460">
    <property type="component" value="Unassembled WGS sequence"/>
</dbReference>
<feature type="coiled-coil region" evidence="1">
    <location>
        <begin position="238"/>
        <end position="285"/>
    </location>
</feature>
<accession>A0A0M0JJ00</accession>
<dbReference type="EMBL" id="JWZX01002868">
    <property type="protein sequence ID" value="KOO26317.1"/>
    <property type="molecule type" value="Genomic_DNA"/>
</dbReference>
<feature type="non-terminal residue" evidence="2">
    <location>
        <position position="374"/>
    </location>
</feature>
<protein>
    <submittedName>
        <fullName evidence="2">Uncharacterized protein</fullName>
    </submittedName>
</protein>
<gene>
    <name evidence="2" type="ORF">Ctob_008628</name>
</gene>
<keyword evidence="1" id="KW-0175">Coiled coil</keyword>
<reference evidence="3" key="1">
    <citation type="journal article" date="2015" name="PLoS Genet.">
        <title>Genome Sequence and Transcriptome Analyses of Chrysochromulina tobin: Metabolic Tools for Enhanced Algal Fitness in the Prominent Order Prymnesiales (Haptophyceae).</title>
        <authorList>
            <person name="Hovde B.T."/>
            <person name="Deodato C.R."/>
            <person name="Hunsperger H.M."/>
            <person name="Ryken S.A."/>
            <person name="Yost W."/>
            <person name="Jha R.K."/>
            <person name="Patterson J."/>
            <person name="Monnat R.J. Jr."/>
            <person name="Barlow S.B."/>
            <person name="Starkenburg S.R."/>
            <person name="Cattolico R.A."/>
        </authorList>
    </citation>
    <scope>NUCLEOTIDE SEQUENCE</scope>
    <source>
        <strain evidence="3">CCMP291</strain>
    </source>
</reference>
<dbReference type="AlphaFoldDB" id="A0A0M0JJ00"/>
<organism evidence="2 3">
    <name type="scientific">Chrysochromulina tobinii</name>
    <dbReference type="NCBI Taxonomy" id="1460289"/>
    <lineage>
        <taxon>Eukaryota</taxon>
        <taxon>Haptista</taxon>
        <taxon>Haptophyta</taxon>
        <taxon>Prymnesiophyceae</taxon>
        <taxon>Prymnesiales</taxon>
        <taxon>Chrysochromulinaceae</taxon>
        <taxon>Chrysochromulina</taxon>
    </lineage>
</organism>
<feature type="coiled-coil region" evidence="1">
    <location>
        <begin position="117"/>
        <end position="188"/>
    </location>
</feature>
<name>A0A0M0JJ00_9EUKA</name>
<comment type="caution">
    <text evidence="2">The sequence shown here is derived from an EMBL/GenBank/DDBJ whole genome shotgun (WGS) entry which is preliminary data.</text>
</comment>
<sequence>MHELRENLETARVEDVDRVMRHMEDVLAEREYKLRRIIQREKDDEAHQLLILARKEQLEHERARKLSEEREGRAVMDTIAIAEREQREAVKAAVTEATRNLQTHFAIEMDRLQKEHIRHLEAAKEESKRQIAIAVSKALAAEVARHDAQELERKKHAKDETKALRQALEEAQEEVQRALERRAEAEGRAKLQVTRATELIAVNEARAEATRVHSEYLEEVIARMDVERDIAMRRWKEMAEKESEVAKMQAAVEIAKEKAARSVLIEELRSQIRDQALQIELCKAEVAEAHVVAAAAEAHTAEVIAANEASSNSTAMSAMRADFDVRITAAKDDGALLLADVHATLDAEKHIGAARVDELEARLRTALSAVDREK</sequence>
<evidence type="ECO:0000313" key="2">
    <source>
        <dbReference type="EMBL" id="KOO26317.1"/>
    </source>
</evidence>
<keyword evidence="3" id="KW-1185">Reference proteome</keyword>